<name>A0A2T4U2F6_9BACI</name>
<comment type="caution">
    <text evidence="2">The sequence shown here is derived from an EMBL/GenBank/DDBJ whole genome shotgun (WGS) entry which is preliminary data.</text>
</comment>
<dbReference type="Proteomes" id="UP000240509">
    <property type="component" value="Unassembled WGS sequence"/>
</dbReference>
<dbReference type="RefSeq" id="WP_107586200.1">
    <property type="nucleotide sequence ID" value="NZ_PZJJ01000043.1"/>
</dbReference>
<accession>A0A2T4U2F6</accession>
<evidence type="ECO:0000313" key="3">
    <source>
        <dbReference type="Proteomes" id="UP000240509"/>
    </source>
</evidence>
<dbReference type="EMBL" id="PZJJ01000043">
    <property type="protein sequence ID" value="PTL37578.1"/>
    <property type="molecule type" value="Genomic_DNA"/>
</dbReference>
<reference evidence="2 3" key="1">
    <citation type="submission" date="2018-03" db="EMBL/GenBank/DDBJ databases">
        <title>Alkalicoccus saliphilus sp. nov., isolated from a mineral pool.</title>
        <authorList>
            <person name="Zhao B."/>
        </authorList>
    </citation>
    <scope>NUCLEOTIDE SEQUENCE [LARGE SCALE GENOMIC DNA]</scope>
    <source>
        <strain evidence="2 3">6AG</strain>
    </source>
</reference>
<gene>
    <name evidence="2" type="ORF">C6Y45_15860</name>
</gene>
<proteinExistence type="predicted"/>
<dbReference type="AlphaFoldDB" id="A0A2T4U2F6"/>
<feature type="region of interest" description="Disordered" evidence="1">
    <location>
        <begin position="63"/>
        <end position="88"/>
    </location>
</feature>
<dbReference type="OrthoDB" id="9813321at2"/>
<evidence type="ECO:0000256" key="1">
    <source>
        <dbReference type="SAM" id="MobiDB-lite"/>
    </source>
</evidence>
<sequence>MIPYSFKCPACGVFTEYHQSMQGQKKISFCPDCGLEASRTYQPPHVARMDGRVKKRLEKGMEPRVINRSEINGTPVRSSVSPSRPWQV</sequence>
<keyword evidence="3" id="KW-1185">Reference proteome</keyword>
<feature type="compositionally biased region" description="Low complexity" evidence="1">
    <location>
        <begin position="75"/>
        <end position="88"/>
    </location>
</feature>
<evidence type="ECO:0000313" key="2">
    <source>
        <dbReference type="EMBL" id="PTL37578.1"/>
    </source>
</evidence>
<protein>
    <submittedName>
        <fullName evidence="2">Uncharacterized protein</fullName>
    </submittedName>
</protein>
<organism evidence="2 3">
    <name type="scientific">Alkalicoccus saliphilus</name>
    <dbReference type="NCBI Taxonomy" id="200989"/>
    <lineage>
        <taxon>Bacteria</taxon>
        <taxon>Bacillati</taxon>
        <taxon>Bacillota</taxon>
        <taxon>Bacilli</taxon>
        <taxon>Bacillales</taxon>
        <taxon>Bacillaceae</taxon>
        <taxon>Alkalicoccus</taxon>
    </lineage>
</organism>